<accession>A0A0F9TQ23</accession>
<proteinExistence type="predicted"/>
<protein>
    <submittedName>
        <fullName evidence="1">Uncharacterized protein</fullName>
    </submittedName>
</protein>
<reference evidence="1" key="1">
    <citation type="journal article" date="2015" name="Nature">
        <title>Complex archaea that bridge the gap between prokaryotes and eukaryotes.</title>
        <authorList>
            <person name="Spang A."/>
            <person name="Saw J.H."/>
            <person name="Jorgensen S.L."/>
            <person name="Zaremba-Niedzwiedzka K."/>
            <person name="Martijn J."/>
            <person name="Lind A.E."/>
            <person name="van Eijk R."/>
            <person name="Schleper C."/>
            <person name="Guy L."/>
            <person name="Ettema T.J."/>
        </authorList>
    </citation>
    <scope>NUCLEOTIDE SEQUENCE</scope>
</reference>
<evidence type="ECO:0000313" key="1">
    <source>
        <dbReference type="EMBL" id="KKN77052.1"/>
    </source>
</evidence>
<dbReference type="EMBL" id="LAZR01000285">
    <property type="protein sequence ID" value="KKN77052.1"/>
    <property type="molecule type" value="Genomic_DNA"/>
</dbReference>
<gene>
    <name evidence="1" type="ORF">LCGC14_0363910</name>
</gene>
<dbReference type="AlphaFoldDB" id="A0A0F9TQ23"/>
<sequence length="89" mass="9737">MIVWYKEANGDYLAVDTEGEGYAGMAYARSAAIDGLPTSMSTGSVSQTYLEECCAIVPVEQVPEDWVKWANMEPLVMGVDKIINKALED</sequence>
<comment type="caution">
    <text evidence="1">The sequence shown here is derived from an EMBL/GenBank/DDBJ whole genome shotgun (WGS) entry which is preliminary data.</text>
</comment>
<name>A0A0F9TQ23_9ZZZZ</name>
<organism evidence="1">
    <name type="scientific">marine sediment metagenome</name>
    <dbReference type="NCBI Taxonomy" id="412755"/>
    <lineage>
        <taxon>unclassified sequences</taxon>
        <taxon>metagenomes</taxon>
        <taxon>ecological metagenomes</taxon>
    </lineage>
</organism>